<evidence type="ECO:0000256" key="1">
    <source>
        <dbReference type="SAM" id="Phobius"/>
    </source>
</evidence>
<protein>
    <submittedName>
        <fullName evidence="2">Uncharacterized protein</fullName>
    </submittedName>
</protein>
<feature type="transmembrane region" description="Helical" evidence="1">
    <location>
        <begin position="62"/>
        <end position="89"/>
    </location>
</feature>
<sequence length="93" mass="9716">MSGLLAHLSQFLLFIPAIICFAVAMRSGLFGAAIAAAVFNVLAIAYFLSIPAGDDFGHIGALWIYGVVTVTTIIGILLGLLASVLLNVIRGRL</sequence>
<feature type="transmembrane region" description="Helical" evidence="1">
    <location>
        <begin position="6"/>
        <end position="24"/>
    </location>
</feature>
<comment type="caution">
    <text evidence="2">The sequence shown here is derived from an EMBL/GenBank/DDBJ whole genome shotgun (WGS) entry which is preliminary data.</text>
</comment>
<accession>A0A9X3UHG6</accession>
<evidence type="ECO:0000313" key="3">
    <source>
        <dbReference type="Proteomes" id="UP001151234"/>
    </source>
</evidence>
<name>A0A9X3UHG6_9HYPH</name>
<keyword evidence="3" id="KW-1185">Reference proteome</keyword>
<proteinExistence type="predicted"/>
<keyword evidence="1" id="KW-0472">Membrane</keyword>
<feature type="transmembrane region" description="Helical" evidence="1">
    <location>
        <begin position="29"/>
        <end position="50"/>
    </location>
</feature>
<dbReference type="Proteomes" id="UP001151234">
    <property type="component" value="Unassembled WGS sequence"/>
</dbReference>
<keyword evidence="1" id="KW-0812">Transmembrane</keyword>
<evidence type="ECO:0000313" key="2">
    <source>
        <dbReference type="EMBL" id="MDA5398325.1"/>
    </source>
</evidence>
<gene>
    <name evidence="2" type="ORF">OQ273_07030</name>
</gene>
<keyword evidence="1" id="KW-1133">Transmembrane helix</keyword>
<dbReference type="EMBL" id="JAPJZI010000001">
    <property type="protein sequence ID" value="MDA5398325.1"/>
    <property type="molecule type" value="Genomic_DNA"/>
</dbReference>
<dbReference type="AlphaFoldDB" id="A0A9X3UHG6"/>
<organism evidence="2 3">
    <name type="scientific">Hoeflea prorocentri</name>
    <dbReference type="NCBI Taxonomy" id="1922333"/>
    <lineage>
        <taxon>Bacteria</taxon>
        <taxon>Pseudomonadati</taxon>
        <taxon>Pseudomonadota</taxon>
        <taxon>Alphaproteobacteria</taxon>
        <taxon>Hyphomicrobiales</taxon>
        <taxon>Rhizobiaceae</taxon>
        <taxon>Hoeflea</taxon>
    </lineage>
</organism>
<dbReference type="RefSeq" id="WP_267989757.1">
    <property type="nucleotide sequence ID" value="NZ_JAPJZI010000001.1"/>
</dbReference>
<reference evidence="2" key="1">
    <citation type="submission" date="2022-11" db="EMBL/GenBank/DDBJ databases">
        <title>Draft genome sequence of Hoeflea poritis E7-10 and Hoeflea prorocentri PM5-8, separated from scleractinian coral Porites lutea and marine dinoflagellate.</title>
        <authorList>
            <person name="Zhang G."/>
            <person name="Wei Q."/>
            <person name="Cai L."/>
        </authorList>
    </citation>
    <scope>NUCLEOTIDE SEQUENCE</scope>
    <source>
        <strain evidence="2">PM5-8</strain>
    </source>
</reference>